<accession>A0A9P4IKV2</accession>
<gene>
    <name evidence="2" type="ORF">NA57DRAFT_72376</name>
</gene>
<proteinExistence type="predicted"/>
<dbReference type="Gene3D" id="3.10.20.90">
    <property type="entry name" value="Phosphatidylinositol 3-kinase Catalytic Subunit, Chain A, domain 1"/>
    <property type="match status" value="1"/>
</dbReference>
<protein>
    <submittedName>
        <fullName evidence="2">Uncharacterized protein</fullName>
    </submittedName>
</protein>
<reference evidence="2" key="1">
    <citation type="journal article" date="2020" name="Stud. Mycol.">
        <title>101 Dothideomycetes genomes: a test case for predicting lifestyles and emergence of pathogens.</title>
        <authorList>
            <person name="Haridas S."/>
            <person name="Albert R."/>
            <person name="Binder M."/>
            <person name="Bloem J."/>
            <person name="Labutti K."/>
            <person name="Salamov A."/>
            <person name="Andreopoulos B."/>
            <person name="Baker S."/>
            <person name="Barry K."/>
            <person name="Bills G."/>
            <person name="Bluhm B."/>
            <person name="Cannon C."/>
            <person name="Castanera R."/>
            <person name="Culley D."/>
            <person name="Daum C."/>
            <person name="Ezra D."/>
            <person name="Gonzalez J."/>
            <person name="Henrissat B."/>
            <person name="Kuo A."/>
            <person name="Liang C."/>
            <person name="Lipzen A."/>
            <person name="Lutzoni F."/>
            <person name="Magnuson J."/>
            <person name="Mondo S."/>
            <person name="Nolan M."/>
            <person name="Ohm R."/>
            <person name="Pangilinan J."/>
            <person name="Park H.-J."/>
            <person name="Ramirez L."/>
            <person name="Alfaro M."/>
            <person name="Sun H."/>
            <person name="Tritt A."/>
            <person name="Yoshinaga Y."/>
            <person name="Zwiers L.-H."/>
            <person name="Turgeon B."/>
            <person name="Goodwin S."/>
            <person name="Spatafora J."/>
            <person name="Crous P."/>
            <person name="Grigoriev I."/>
        </authorList>
    </citation>
    <scope>NUCLEOTIDE SEQUENCE</scope>
    <source>
        <strain evidence="2">CBS 133067</strain>
    </source>
</reference>
<evidence type="ECO:0000256" key="1">
    <source>
        <dbReference type="SAM" id="MobiDB-lite"/>
    </source>
</evidence>
<comment type="caution">
    <text evidence="2">The sequence shown here is derived from an EMBL/GenBank/DDBJ whole genome shotgun (WGS) entry which is preliminary data.</text>
</comment>
<dbReference type="AlphaFoldDB" id="A0A9P4IKV2"/>
<evidence type="ECO:0000313" key="2">
    <source>
        <dbReference type="EMBL" id="KAF2103401.1"/>
    </source>
</evidence>
<evidence type="ECO:0000313" key="3">
    <source>
        <dbReference type="Proteomes" id="UP000799772"/>
    </source>
</evidence>
<keyword evidence="3" id="KW-1185">Reference proteome</keyword>
<dbReference type="CDD" id="cd01763">
    <property type="entry name" value="Ubl_SUMO_like"/>
    <property type="match status" value="1"/>
</dbReference>
<name>A0A9P4IKV2_9PEZI</name>
<sequence>MDDFSSIERDLHALASQVDILHAAGGIQQEKKHVTLVLHGLRFADSICMPPRNTPLLPILKKHVKDLVKTPQFYLNGDIVTGTMTANSLEASDNDVVNVVEKGMFKAVITYKDGSYEPLEYSIAAEVRMQDVFEAYARVKKIDLEGVRFKFGRKIISPDDTTETLVLKDNALVRAMTVAEAEQEDLDLELGLSGTVAPEKVRRRKESINRVSKERNVQRSVSRGRKRTRSVPASLHSSKGDGKIRIFFRSDRDKFPSRMYLVDPTSKLHHYFTAYTLSVKQEELLFFKRIANSYIRLHGKQTANQAS</sequence>
<dbReference type="EMBL" id="ML978122">
    <property type="protein sequence ID" value="KAF2103401.1"/>
    <property type="molecule type" value="Genomic_DNA"/>
</dbReference>
<dbReference type="InterPro" id="IPR029071">
    <property type="entry name" value="Ubiquitin-like_domsf"/>
</dbReference>
<feature type="region of interest" description="Disordered" evidence="1">
    <location>
        <begin position="210"/>
        <end position="237"/>
    </location>
</feature>
<organism evidence="2 3">
    <name type="scientific">Rhizodiscina lignyota</name>
    <dbReference type="NCBI Taxonomy" id="1504668"/>
    <lineage>
        <taxon>Eukaryota</taxon>
        <taxon>Fungi</taxon>
        <taxon>Dikarya</taxon>
        <taxon>Ascomycota</taxon>
        <taxon>Pezizomycotina</taxon>
        <taxon>Dothideomycetes</taxon>
        <taxon>Pleosporomycetidae</taxon>
        <taxon>Aulographales</taxon>
        <taxon>Rhizodiscinaceae</taxon>
        <taxon>Rhizodiscina</taxon>
    </lineage>
</organism>
<dbReference type="SUPFAM" id="SSF54236">
    <property type="entry name" value="Ubiquitin-like"/>
    <property type="match status" value="1"/>
</dbReference>
<dbReference type="Proteomes" id="UP000799772">
    <property type="component" value="Unassembled WGS sequence"/>
</dbReference>